<protein>
    <submittedName>
        <fullName evidence="2">HNH endonuclease</fullName>
    </submittedName>
</protein>
<evidence type="ECO:0000259" key="1">
    <source>
        <dbReference type="Pfam" id="PF13391"/>
    </source>
</evidence>
<gene>
    <name evidence="2" type="ORF">HS960_09690</name>
</gene>
<dbReference type="Pfam" id="PF13391">
    <property type="entry name" value="HNH_2"/>
    <property type="match status" value="1"/>
</dbReference>
<feature type="domain" description="HNH nuclease" evidence="1">
    <location>
        <begin position="235"/>
        <end position="284"/>
    </location>
</feature>
<accession>A0A7G5E1N5</accession>
<organism evidence="2 3">
    <name type="scientific">Sphingobacterium paramultivorum</name>
    <dbReference type="NCBI Taxonomy" id="2886510"/>
    <lineage>
        <taxon>Bacteria</taxon>
        <taxon>Pseudomonadati</taxon>
        <taxon>Bacteroidota</taxon>
        <taxon>Sphingobacteriia</taxon>
        <taxon>Sphingobacteriales</taxon>
        <taxon>Sphingobacteriaceae</taxon>
        <taxon>Sphingobacterium</taxon>
    </lineage>
</organism>
<dbReference type="InterPro" id="IPR003615">
    <property type="entry name" value="HNH_nuc"/>
</dbReference>
<dbReference type="GO" id="GO:0004519">
    <property type="term" value="F:endonuclease activity"/>
    <property type="evidence" value="ECO:0007669"/>
    <property type="project" value="UniProtKB-KW"/>
</dbReference>
<proteinExistence type="predicted"/>
<dbReference type="EMBL" id="CP058555">
    <property type="protein sequence ID" value="QMV67910.1"/>
    <property type="molecule type" value="Genomic_DNA"/>
</dbReference>
<reference evidence="2 3" key="1">
    <citation type="journal article" date="2020" name="G3 (Bethesda)">
        <title>CeMbio - The Caenorhabditis elegans Microbiome Resource.</title>
        <authorList>
            <person name="Dirksen P."/>
            <person name="Assie A."/>
            <person name="Zimmermann J."/>
            <person name="Zhang F."/>
            <person name="Tietje A.M."/>
            <person name="Marsh S.A."/>
            <person name="Felix M.A."/>
            <person name="Shapira M."/>
            <person name="Kaleta C."/>
            <person name="Schulenburg H."/>
            <person name="Samuel B."/>
        </authorList>
    </citation>
    <scope>NUCLEOTIDE SEQUENCE [LARGE SCALE GENOMIC DNA]</scope>
    <source>
        <strain evidence="2 3">BIGb0170</strain>
    </source>
</reference>
<evidence type="ECO:0000313" key="3">
    <source>
        <dbReference type="Proteomes" id="UP000515450"/>
    </source>
</evidence>
<keyword evidence="3" id="KW-1185">Reference proteome</keyword>
<dbReference type="RefSeq" id="WP_182332374.1">
    <property type="nucleotide sequence ID" value="NZ_CP058555.1"/>
</dbReference>
<dbReference type="Proteomes" id="UP000515450">
    <property type="component" value="Chromosome"/>
</dbReference>
<dbReference type="AlphaFoldDB" id="A0A7G5E1N5"/>
<name>A0A7G5E1N5_9SPHI</name>
<evidence type="ECO:0000313" key="2">
    <source>
        <dbReference type="EMBL" id="QMV67910.1"/>
    </source>
</evidence>
<keyword evidence="2" id="KW-0540">Nuclease</keyword>
<sequence length="333" mass="37760">MIEKEFNELCSFRQNNPPIKGETISTNSELVKPVFANLSAFRNKLEDRFRNYKGVDLKFEYSKGASNFPNILHVSILPPEQKVSNGIYVVICFDKLGRGAVAGCAESKTHPKGLDVIIRKKSNKDELLIDVDGGKENTKYNNTFANPKEFHYELVDDSDLINHLEISLNLVLYKLGYVSSSDLSVNELVLTNTLFTQFDPKNIQDAKERITREITDRKGQGKFRLNLLHAYNFQCAISGSTVQQILEAAHIIPYNGKDTNHVQNGILLRADLHTLFDLQLITIDSETYTIGIDDSLKNSEYKIYNGRKLNLPKTTEFQPSKEAIILRNKSKIN</sequence>
<keyword evidence="2" id="KW-0378">Hydrolase</keyword>
<dbReference type="Gene3D" id="3.30.920.90">
    <property type="match status" value="1"/>
</dbReference>
<keyword evidence="2" id="KW-0255">Endonuclease</keyword>